<feature type="transmembrane region" description="Helical" evidence="9">
    <location>
        <begin position="122"/>
        <end position="151"/>
    </location>
</feature>
<feature type="transmembrane region" description="Helical" evidence="9">
    <location>
        <begin position="50"/>
        <end position="70"/>
    </location>
</feature>
<evidence type="ECO:0000256" key="2">
    <source>
        <dbReference type="ARBA" id="ARBA00006939"/>
    </source>
</evidence>
<keyword evidence="6 9" id="KW-1133">Transmembrane helix</keyword>
<organism evidence="10">
    <name type="scientific">freshwater metagenome</name>
    <dbReference type="NCBI Taxonomy" id="449393"/>
    <lineage>
        <taxon>unclassified sequences</taxon>
        <taxon>metagenomes</taxon>
        <taxon>ecological metagenomes</taxon>
    </lineage>
</organism>
<feature type="transmembrane region" description="Helical" evidence="9">
    <location>
        <begin position="217"/>
        <end position="236"/>
    </location>
</feature>
<feature type="region of interest" description="Disordered" evidence="8">
    <location>
        <begin position="274"/>
        <end position="315"/>
    </location>
</feature>
<dbReference type="InterPro" id="IPR003689">
    <property type="entry name" value="ZIP"/>
</dbReference>
<dbReference type="PANTHER" id="PTHR11040">
    <property type="entry name" value="ZINC/IRON TRANSPORTER"/>
    <property type="match status" value="1"/>
</dbReference>
<feature type="transmembrane region" description="Helical" evidence="9">
    <location>
        <begin position="248"/>
        <end position="266"/>
    </location>
</feature>
<evidence type="ECO:0000256" key="9">
    <source>
        <dbReference type="SAM" id="Phobius"/>
    </source>
</evidence>
<sequence length="315" mass="33491">MIERGVKMILIIILICATFFYMELAIILAAATAVATATGGAIALRARDRLHLVLGLSAGLLLGLVAFDLLPEVFEMSSSNFLGAPAVSVAIVGGFLLLHVYERFFGSHEPAESDYGHDHKHSANLAGSVGALAMGIHVFLDGLALGVAFAIDEKLGIAVFVALLVHAFSDGLNTVSLLIKSGKWSRKAIWLLGVDSVARISGAAIGASLTISSNLTAIYLAAFSGILIYLATSHILPEAHARHESRWTLISTLAGVAIMWALVSQLEAIHAHAHSDGVEHSATHEEDGVHEDDKHEDDAHKEGEHSDEEDHDHAE</sequence>
<proteinExistence type="inferred from homology"/>
<feature type="transmembrane region" description="Helical" evidence="9">
    <location>
        <begin position="6"/>
        <end position="38"/>
    </location>
</feature>
<reference evidence="10" key="1">
    <citation type="submission" date="2020-05" db="EMBL/GenBank/DDBJ databases">
        <authorList>
            <person name="Chiriac C."/>
            <person name="Salcher M."/>
            <person name="Ghai R."/>
            <person name="Kavagutti S V."/>
        </authorList>
    </citation>
    <scope>NUCLEOTIDE SEQUENCE</scope>
</reference>
<name>A0A6J7QYX2_9ZZZZ</name>
<evidence type="ECO:0000256" key="8">
    <source>
        <dbReference type="SAM" id="MobiDB-lite"/>
    </source>
</evidence>
<gene>
    <name evidence="10" type="ORF">UFOPK4125_00512</name>
</gene>
<evidence type="ECO:0000256" key="4">
    <source>
        <dbReference type="ARBA" id="ARBA00022692"/>
    </source>
</evidence>
<keyword evidence="3" id="KW-1003">Cell membrane</keyword>
<dbReference type="AlphaFoldDB" id="A0A6J7QYX2"/>
<comment type="similarity">
    <text evidence="2">Belongs to the ZIP transporter (TC 2.A.5) family.</text>
</comment>
<feature type="transmembrane region" description="Helical" evidence="9">
    <location>
        <begin position="157"/>
        <end position="179"/>
    </location>
</feature>
<evidence type="ECO:0000256" key="6">
    <source>
        <dbReference type="ARBA" id="ARBA00022989"/>
    </source>
</evidence>
<feature type="compositionally biased region" description="Basic and acidic residues" evidence="8">
    <location>
        <begin position="274"/>
        <end position="304"/>
    </location>
</feature>
<feature type="transmembrane region" description="Helical" evidence="9">
    <location>
        <begin position="82"/>
        <end position="101"/>
    </location>
</feature>
<feature type="compositionally biased region" description="Acidic residues" evidence="8">
    <location>
        <begin position="305"/>
        <end position="315"/>
    </location>
</feature>
<keyword evidence="5" id="KW-0862">Zinc</keyword>
<dbReference type="GO" id="GO:0005886">
    <property type="term" value="C:plasma membrane"/>
    <property type="evidence" value="ECO:0007669"/>
    <property type="project" value="UniProtKB-SubCell"/>
</dbReference>
<comment type="subcellular location">
    <subcellularLocation>
        <location evidence="1">Cell membrane</location>
        <topology evidence="1">Multi-pass membrane protein</topology>
    </subcellularLocation>
</comment>
<keyword evidence="4 9" id="KW-0812">Transmembrane</keyword>
<dbReference type="EMBL" id="CAFBPR010000074">
    <property type="protein sequence ID" value="CAB5022121.1"/>
    <property type="molecule type" value="Genomic_DNA"/>
</dbReference>
<protein>
    <submittedName>
        <fullName evidence="10">Unannotated protein</fullName>
    </submittedName>
</protein>
<evidence type="ECO:0000256" key="1">
    <source>
        <dbReference type="ARBA" id="ARBA00004651"/>
    </source>
</evidence>
<dbReference type="GO" id="GO:0005385">
    <property type="term" value="F:zinc ion transmembrane transporter activity"/>
    <property type="evidence" value="ECO:0007669"/>
    <property type="project" value="TreeGrafter"/>
</dbReference>
<dbReference type="Pfam" id="PF02535">
    <property type="entry name" value="Zip"/>
    <property type="match status" value="1"/>
</dbReference>
<dbReference type="PANTHER" id="PTHR11040:SF211">
    <property type="entry name" value="ZINC TRANSPORTER ZIP11"/>
    <property type="match status" value="1"/>
</dbReference>
<accession>A0A6J7QYX2</accession>
<feature type="transmembrane region" description="Helical" evidence="9">
    <location>
        <begin position="188"/>
        <end position="211"/>
    </location>
</feature>
<keyword evidence="7 9" id="KW-0472">Membrane</keyword>
<evidence type="ECO:0000256" key="7">
    <source>
        <dbReference type="ARBA" id="ARBA00023136"/>
    </source>
</evidence>
<evidence type="ECO:0000256" key="3">
    <source>
        <dbReference type="ARBA" id="ARBA00022475"/>
    </source>
</evidence>
<evidence type="ECO:0000256" key="5">
    <source>
        <dbReference type="ARBA" id="ARBA00022833"/>
    </source>
</evidence>
<evidence type="ECO:0000313" key="10">
    <source>
        <dbReference type="EMBL" id="CAB5022121.1"/>
    </source>
</evidence>